<evidence type="ECO:0000256" key="5">
    <source>
        <dbReference type="ARBA" id="ARBA00022741"/>
    </source>
</evidence>
<dbReference type="Proteomes" id="UP000777265">
    <property type="component" value="Unassembled WGS sequence"/>
</dbReference>
<protein>
    <recommendedName>
        <fullName evidence="3">type I site-specific deoxyribonuclease</fullName>
        <ecNumber evidence="3">3.1.21.3</ecNumber>
    </recommendedName>
</protein>
<evidence type="ECO:0000256" key="10">
    <source>
        <dbReference type="ARBA" id="ARBA00023125"/>
    </source>
</evidence>
<comment type="catalytic activity">
    <reaction evidence="1">
        <text>Endonucleolytic cleavage of DNA to give random double-stranded fragments with terminal 5'-phosphates, ATP is simultaneously hydrolyzed.</text>
        <dbReference type="EC" id="3.1.21.3"/>
    </reaction>
</comment>
<feature type="non-terminal residue" evidence="12">
    <location>
        <position position="122"/>
    </location>
</feature>
<dbReference type="GO" id="GO:0009035">
    <property type="term" value="F:type I site-specific deoxyribonuclease activity"/>
    <property type="evidence" value="ECO:0007669"/>
    <property type="project" value="UniProtKB-EC"/>
</dbReference>
<keyword evidence="9" id="KW-0067">ATP-binding</keyword>
<dbReference type="PANTHER" id="PTHR30195">
    <property type="entry name" value="TYPE I SITE-SPECIFIC DEOXYRIBONUCLEASE PROTEIN SUBUNIT M AND R"/>
    <property type="match status" value="1"/>
</dbReference>
<accession>A0A971M1J1</accession>
<dbReference type="GO" id="GO:0005524">
    <property type="term" value="F:ATP binding"/>
    <property type="evidence" value="ECO:0007669"/>
    <property type="project" value="UniProtKB-KW"/>
</dbReference>
<dbReference type="InterPro" id="IPR051268">
    <property type="entry name" value="Type-I_R_enzyme_R_subunit"/>
</dbReference>
<keyword evidence="6" id="KW-0680">Restriction system</keyword>
<keyword evidence="4" id="KW-0540">Nuclease</keyword>
<reference evidence="12" key="1">
    <citation type="journal article" date="2020" name="Biotechnol. Biofuels">
        <title>New insights from the biogas microbiome by comprehensive genome-resolved metagenomics of nearly 1600 species originating from multiple anaerobic digesters.</title>
        <authorList>
            <person name="Campanaro S."/>
            <person name="Treu L."/>
            <person name="Rodriguez-R L.M."/>
            <person name="Kovalovszki A."/>
            <person name="Ziels R.M."/>
            <person name="Maus I."/>
            <person name="Zhu X."/>
            <person name="Kougias P.G."/>
            <person name="Basile A."/>
            <person name="Luo G."/>
            <person name="Schluter A."/>
            <person name="Konstantinidis K.T."/>
            <person name="Angelidaki I."/>
        </authorList>
    </citation>
    <scope>NUCLEOTIDE SEQUENCE</scope>
    <source>
        <strain evidence="12">AS06rmzACSIP_7</strain>
    </source>
</reference>
<evidence type="ECO:0000313" key="12">
    <source>
        <dbReference type="EMBL" id="NLW34392.1"/>
    </source>
</evidence>
<evidence type="ECO:0000256" key="3">
    <source>
        <dbReference type="ARBA" id="ARBA00012654"/>
    </source>
</evidence>
<keyword evidence="8" id="KW-0378">Hydrolase</keyword>
<feature type="domain" description="Restriction endonuclease type I HsdR N-terminal" evidence="11">
    <location>
        <begin position="6"/>
        <end position="117"/>
    </location>
</feature>
<evidence type="ECO:0000256" key="2">
    <source>
        <dbReference type="ARBA" id="ARBA00008598"/>
    </source>
</evidence>
<proteinExistence type="inferred from homology"/>
<evidence type="ECO:0000256" key="9">
    <source>
        <dbReference type="ARBA" id="ARBA00022840"/>
    </source>
</evidence>
<keyword evidence="10" id="KW-0238">DNA-binding</keyword>
<dbReference type="EMBL" id="JAAYEE010000046">
    <property type="protein sequence ID" value="NLW34392.1"/>
    <property type="molecule type" value="Genomic_DNA"/>
</dbReference>
<dbReference type="EC" id="3.1.21.3" evidence="3"/>
<evidence type="ECO:0000313" key="13">
    <source>
        <dbReference type="Proteomes" id="UP000777265"/>
    </source>
</evidence>
<comment type="similarity">
    <text evidence="2">Belongs to the HsdR family.</text>
</comment>
<dbReference type="InterPro" id="IPR007409">
    <property type="entry name" value="Restrct_endonuc_type1_HsdR_N"/>
</dbReference>
<keyword evidence="7 12" id="KW-0255">Endonuclease</keyword>
<evidence type="ECO:0000256" key="1">
    <source>
        <dbReference type="ARBA" id="ARBA00000851"/>
    </source>
</evidence>
<dbReference type="Pfam" id="PF04313">
    <property type="entry name" value="HSDR_N"/>
    <property type="match status" value="1"/>
</dbReference>
<gene>
    <name evidence="12" type="ORF">GXY80_02765</name>
</gene>
<keyword evidence="5" id="KW-0547">Nucleotide-binding</keyword>
<dbReference type="GO" id="GO:0009307">
    <property type="term" value="P:DNA restriction-modification system"/>
    <property type="evidence" value="ECO:0007669"/>
    <property type="project" value="UniProtKB-KW"/>
</dbReference>
<evidence type="ECO:0000256" key="4">
    <source>
        <dbReference type="ARBA" id="ARBA00022722"/>
    </source>
</evidence>
<organism evidence="12 13">
    <name type="scientific">Syntrophorhabdus aromaticivorans</name>
    <dbReference type="NCBI Taxonomy" id="328301"/>
    <lineage>
        <taxon>Bacteria</taxon>
        <taxon>Pseudomonadati</taxon>
        <taxon>Thermodesulfobacteriota</taxon>
        <taxon>Syntrophorhabdia</taxon>
        <taxon>Syntrophorhabdales</taxon>
        <taxon>Syntrophorhabdaceae</taxon>
        <taxon>Syntrophorhabdus</taxon>
    </lineage>
</organism>
<evidence type="ECO:0000256" key="8">
    <source>
        <dbReference type="ARBA" id="ARBA00022801"/>
    </source>
</evidence>
<evidence type="ECO:0000259" key="11">
    <source>
        <dbReference type="Pfam" id="PF04313"/>
    </source>
</evidence>
<reference evidence="12" key="2">
    <citation type="submission" date="2020-01" db="EMBL/GenBank/DDBJ databases">
        <authorList>
            <person name="Campanaro S."/>
        </authorList>
    </citation>
    <scope>NUCLEOTIDE SEQUENCE</scope>
    <source>
        <strain evidence="12">AS06rmzACSIP_7</strain>
    </source>
</reference>
<evidence type="ECO:0000256" key="6">
    <source>
        <dbReference type="ARBA" id="ARBA00022747"/>
    </source>
</evidence>
<comment type="caution">
    <text evidence="12">The sequence shown here is derived from an EMBL/GenBank/DDBJ whole genome shotgun (WGS) entry which is preliminary data.</text>
</comment>
<dbReference type="PANTHER" id="PTHR30195:SF15">
    <property type="entry name" value="TYPE I RESTRICTION ENZYME HINDI ENDONUCLEASE SUBUNIT"/>
    <property type="match status" value="1"/>
</dbReference>
<sequence length="122" mass="13826">MTPAPYTEDTLVQQTTAEYLEQELGWESVYAYNSEDFGPDGPLGRESDREVVLTRTLRVKIEELNPGLPGTAYDDAVRQIVTVSASQTMAATNREKYELIKDGVQVTFRNAKGERKRERLRV</sequence>
<dbReference type="AlphaFoldDB" id="A0A971M1J1"/>
<dbReference type="GO" id="GO:0003677">
    <property type="term" value="F:DNA binding"/>
    <property type="evidence" value="ECO:0007669"/>
    <property type="project" value="UniProtKB-KW"/>
</dbReference>
<name>A0A971M1J1_9BACT</name>
<evidence type="ECO:0000256" key="7">
    <source>
        <dbReference type="ARBA" id="ARBA00022759"/>
    </source>
</evidence>